<sequence length="220" mass="25360">MCGTKVTILLLLFINFAETKLQNGFDTSFSAVTVATFKKFKTAGYTFYVQRIGRTNEQVDATGLTNLKNAYDAGFTDVGAYIWPCAHQCKYTASQQVTNVINALQYKNITINTLWLDIEPGYWPIPLNTTYNTKFLNDMANTAESAGYNIGIYTRKPYWEPIMGYHFTDYAQYPLYWNRYTGHADLTNGWENFGGWTQPYSRQWDQNHREFGVDFNPIVK</sequence>
<organism evidence="1 2">
    <name type="scientific">Panagrolaimus sp. PS1159</name>
    <dbReference type="NCBI Taxonomy" id="55785"/>
    <lineage>
        <taxon>Eukaryota</taxon>
        <taxon>Metazoa</taxon>
        <taxon>Ecdysozoa</taxon>
        <taxon>Nematoda</taxon>
        <taxon>Chromadorea</taxon>
        <taxon>Rhabditida</taxon>
        <taxon>Tylenchina</taxon>
        <taxon>Panagrolaimomorpha</taxon>
        <taxon>Panagrolaimoidea</taxon>
        <taxon>Panagrolaimidae</taxon>
        <taxon>Panagrolaimus</taxon>
    </lineage>
</organism>
<reference evidence="2" key="1">
    <citation type="submission" date="2022-11" db="UniProtKB">
        <authorList>
            <consortium name="WormBaseParasite"/>
        </authorList>
    </citation>
    <scope>IDENTIFICATION</scope>
</reference>
<dbReference type="WBParaSite" id="PS1159_v2.g8344.t1">
    <property type="protein sequence ID" value="PS1159_v2.g8344.t1"/>
    <property type="gene ID" value="PS1159_v2.g8344"/>
</dbReference>
<dbReference type="Proteomes" id="UP000887580">
    <property type="component" value="Unplaced"/>
</dbReference>
<accession>A0AC35GTF9</accession>
<evidence type="ECO:0000313" key="1">
    <source>
        <dbReference type="Proteomes" id="UP000887580"/>
    </source>
</evidence>
<protein>
    <submittedName>
        <fullName evidence="2">Lysozyme</fullName>
    </submittedName>
</protein>
<evidence type="ECO:0000313" key="2">
    <source>
        <dbReference type="WBParaSite" id="PS1159_v2.g8344.t1"/>
    </source>
</evidence>
<name>A0AC35GTF9_9BILA</name>
<proteinExistence type="predicted"/>